<organism evidence="2 3">
    <name type="scientific">Acinetobacter junii</name>
    <dbReference type="NCBI Taxonomy" id="40215"/>
    <lineage>
        <taxon>Bacteria</taxon>
        <taxon>Pseudomonadati</taxon>
        <taxon>Pseudomonadota</taxon>
        <taxon>Gammaproteobacteria</taxon>
        <taxon>Moraxellales</taxon>
        <taxon>Moraxellaceae</taxon>
        <taxon>Acinetobacter</taxon>
    </lineage>
</organism>
<dbReference type="EMBL" id="JBBMLE010000041">
    <property type="protein sequence ID" value="MEK0253026.1"/>
    <property type="molecule type" value="Genomic_DNA"/>
</dbReference>
<proteinExistence type="predicted"/>
<accession>A0ABU8ZJ99</accession>
<protein>
    <submittedName>
        <fullName evidence="2">DUF262 domain-containing protein</fullName>
    </submittedName>
</protein>
<comment type="caution">
    <text evidence="2">The sequence shown here is derived from an EMBL/GenBank/DDBJ whole genome shotgun (WGS) entry which is preliminary data.</text>
</comment>
<gene>
    <name evidence="2" type="ORF">WM018_11080</name>
</gene>
<dbReference type="Pfam" id="PF03235">
    <property type="entry name" value="GmrSD_N"/>
    <property type="match status" value="1"/>
</dbReference>
<dbReference type="PANTHER" id="PTHR35149:SF1">
    <property type="entry name" value="DUF5655 DOMAIN-CONTAINING PROTEIN"/>
    <property type="match status" value="1"/>
</dbReference>
<evidence type="ECO:0000259" key="1">
    <source>
        <dbReference type="Pfam" id="PF03235"/>
    </source>
</evidence>
<sequence>MNTANLLAQISQLLENKPDLSEIADDRLGQLISYLEQKENSLELKTINELQKANFFVDSYQRGYKWKKQQVWELLDDIDEFEPKLDSDFYCLQPVVVKRKTEGTQYYWELIDGQQRMTTIFIILTYLTNEQYFSLRYETRESSTEHLNNLTRLTENNLPTIDAYYFYTAYQAVKKWFEKKGTEFNQQHWKNKLLNHTKVIWYAVRVDRNQDSKKQSIEIFSRLNQGKIPLTDAELIKALFLQKIAQAYGNDHLAVQKQTEMANQWDAIEQALQNDEFWAFLSPTQQTNKHTRIELIFDLIANKKTDRKALKLKEDHQTFIYYANEFKSTQDVKDLIEKEWLKVLTGFQYLNEWYENDRLYHLIGYLVGQKYKTIQEIWLVAQNCKRDEFEAKLKNFIRIELSNLFKKDKNAKELDFDYVFYDADDTSCRSKIKSILVLFNIFRYERHNTRFSFKRYNQVKWDIEHIHAQQSEELSSKDDQIKVWVSEQKALLEEITDSIAKEKLGEILTQYETVIDPTQKEHFYNQYNEILEELIGSFSENIQTLDNLCLLPESDNRSIGNDPFFIKRKKVLQAEKELYELGKTNTVNFIPLASQQVFSKYFSDDVNHMLKWDTADRKNYKQALLDCFKQYGIEFHDENEG</sequence>
<dbReference type="RefSeq" id="WP_340474774.1">
    <property type="nucleotide sequence ID" value="NZ_JBBMLE010000041.1"/>
</dbReference>
<dbReference type="Proteomes" id="UP001498501">
    <property type="component" value="Unassembled WGS sequence"/>
</dbReference>
<name>A0ABU8ZJ99_ACIJU</name>
<dbReference type="InterPro" id="IPR004919">
    <property type="entry name" value="GmrSD_N"/>
</dbReference>
<evidence type="ECO:0000313" key="2">
    <source>
        <dbReference type="EMBL" id="MEK0253026.1"/>
    </source>
</evidence>
<evidence type="ECO:0000313" key="3">
    <source>
        <dbReference type="Proteomes" id="UP001498501"/>
    </source>
</evidence>
<dbReference type="PANTHER" id="PTHR35149">
    <property type="entry name" value="SLL5132 PROTEIN"/>
    <property type="match status" value="1"/>
</dbReference>
<feature type="domain" description="GmrSD restriction endonucleases N-terminal" evidence="1">
    <location>
        <begin position="51"/>
        <end position="241"/>
    </location>
</feature>
<reference evidence="2 3" key="1">
    <citation type="submission" date="2024-03" db="EMBL/GenBank/DDBJ databases">
        <title>Cross-transmission of Acinetobacter junii carrying blaOXA-58 in a neonatal intensive care unit.</title>
        <authorList>
            <person name="Bour M."/>
            <person name="Potron A."/>
            <person name="Lecointe D."/>
        </authorList>
    </citation>
    <scope>NUCLEOTIDE SEQUENCE [LARGE SCALE GENOMIC DNA]</scope>
    <source>
        <strain evidence="2 3">21A3096 case 1</strain>
    </source>
</reference>
<keyword evidence="3" id="KW-1185">Reference proteome</keyword>